<dbReference type="Gene3D" id="3.80.10.10">
    <property type="entry name" value="Ribonuclease Inhibitor"/>
    <property type="match status" value="2"/>
</dbReference>
<dbReference type="SUPFAM" id="SSF52200">
    <property type="entry name" value="Toll/Interleukin receptor TIR domain"/>
    <property type="match status" value="1"/>
</dbReference>
<evidence type="ECO:0000313" key="14">
    <source>
        <dbReference type="Proteomes" id="UP000695000"/>
    </source>
</evidence>
<dbReference type="Pfam" id="PF01582">
    <property type="entry name" value="TIR"/>
    <property type="match status" value="1"/>
</dbReference>
<evidence type="ECO:0000256" key="9">
    <source>
        <dbReference type="ARBA" id="ARBA00023170"/>
    </source>
</evidence>
<sequence length="835" mass="96432">MKIARFLVTLCAVLHVAMGNKLAASYDLDEMTDEPLIGNYPSDESCVLDRDSESGCLCRHYLKEKFITCYDPDTCKRFPRIRFPTFTIRISTTAIKTLKANDLLNNTQLTMFKIEGNDQFSRIEPGAFNGMSKLVNLSITHNRNLVSLEKGAFDGLTNLHTIRLNKNGFLNLKTFTVSLNANSLPKLTHLIITQMPFANVNRDDFEDLVNTTITSLNLFTCRISYIHPESLTPFRNLKTLGLGENNLNTSNVIDVLKVIVQNKIPLDYLSLFNLGFKELPRNLLEVIGKTNITHLTLTKNKFEIIEQFPKMPKITRLDLNEVLALNIVPNAFEFLPNLKNLYLSRNLFSEVPKGARLAQLKNLDISVLKYNGYSPSYFSLYDKAFVNMTNLSVMNLSGNNIRKLSKNVFIGLSNLTIMSLKNSYVFFIENSTFVPLRNLIYLDLSDNRFATRYFEKYLFTGLDKLEVLRLGHCSIGNLQLPQDIFENLRSLKHLGLENNDIKSLPSEIFAPLVNLEMLDLSNNNFNSWDFQLFPKNNKITEFYVSNNKIKNITKSMILDFNKLQMIELSKNPFGCYCSDLAALNEVIEQNKRVAGLLKQNHLNCSFPQEYANLTILEYLEHVNNTEQCVNVLVNNDYVLFIIMGCFLVMFVIIVMYLLRNYFYKCYIGCHKSRDFNKNNVHFEYDAFVSYSNEDHAFVDKLVKTLENNYPHYRLCVYQRDFQIGTLIMESISSSIQKSKKMLLIVSDAYIKSEWCLWEVQAAQKHYLQQNSLVIVKLGDVSKEKLNASLSLLMKTRIYLEWDYKDKKKESVFFRKLRDFLSEPVSIFTIDRNLQI</sequence>
<organism evidence="14 15">
    <name type="scientific">Nicrophorus vespilloides</name>
    <name type="common">Boreal carrion beetle</name>
    <dbReference type="NCBI Taxonomy" id="110193"/>
    <lineage>
        <taxon>Eukaryota</taxon>
        <taxon>Metazoa</taxon>
        <taxon>Ecdysozoa</taxon>
        <taxon>Arthropoda</taxon>
        <taxon>Hexapoda</taxon>
        <taxon>Insecta</taxon>
        <taxon>Pterygota</taxon>
        <taxon>Neoptera</taxon>
        <taxon>Endopterygota</taxon>
        <taxon>Coleoptera</taxon>
        <taxon>Polyphaga</taxon>
        <taxon>Staphyliniformia</taxon>
        <taxon>Silphidae</taxon>
        <taxon>Nicrophorinae</taxon>
        <taxon>Nicrophorus</taxon>
    </lineage>
</organism>
<evidence type="ECO:0000256" key="11">
    <source>
        <dbReference type="SAM" id="Phobius"/>
    </source>
</evidence>
<dbReference type="SMART" id="SM00369">
    <property type="entry name" value="LRR_TYP"/>
    <property type="match status" value="7"/>
</dbReference>
<evidence type="ECO:0000256" key="3">
    <source>
        <dbReference type="ARBA" id="ARBA00022614"/>
    </source>
</evidence>
<dbReference type="PROSITE" id="PS51450">
    <property type="entry name" value="LRR"/>
    <property type="match status" value="2"/>
</dbReference>
<dbReference type="Proteomes" id="UP000695000">
    <property type="component" value="Unplaced"/>
</dbReference>
<dbReference type="Pfam" id="PF13855">
    <property type="entry name" value="LRR_8"/>
    <property type="match status" value="3"/>
</dbReference>
<protein>
    <submittedName>
        <fullName evidence="15">Toll-like receptor 4</fullName>
    </submittedName>
</protein>
<keyword evidence="4 11" id="KW-0812">Transmembrane</keyword>
<dbReference type="PIRSF" id="PIRSF037595">
    <property type="entry name" value="Toll-like_receptor"/>
    <property type="match status" value="1"/>
</dbReference>
<feature type="signal peptide" evidence="12">
    <location>
        <begin position="1"/>
        <end position="19"/>
    </location>
</feature>
<dbReference type="RefSeq" id="XP_017783474.1">
    <property type="nucleotide sequence ID" value="XM_017927985.1"/>
</dbReference>
<proteinExistence type="inferred from homology"/>
<feature type="domain" description="TIR" evidence="13">
    <location>
        <begin position="682"/>
        <end position="820"/>
    </location>
</feature>
<keyword evidence="9" id="KW-0675">Receptor</keyword>
<keyword evidence="5 12" id="KW-0732">Signal</keyword>
<accession>A0ABM1N9H4</accession>
<reference evidence="15" key="1">
    <citation type="submission" date="2025-08" db="UniProtKB">
        <authorList>
            <consortium name="RefSeq"/>
        </authorList>
    </citation>
    <scope>IDENTIFICATION</scope>
    <source>
        <tissue evidence="15">Whole Larva</tissue>
    </source>
</reference>
<evidence type="ECO:0000256" key="10">
    <source>
        <dbReference type="ARBA" id="ARBA00023180"/>
    </source>
</evidence>
<dbReference type="InterPro" id="IPR003591">
    <property type="entry name" value="Leu-rich_rpt_typical-subtyp"/>
</dbReference>
<evidence type="ECO:0000256" key="5">
    <source>
        <dbReference type="ARBA" id="ARBA00022729"/>
    </source>
</evidence>
<dbReference type="PANTHER" id="PTHR24365:SF530">
    <property type="entry name" value="MSTPROX-RELATED"/>
    <property type="match status" value="1"/>
</dbReference>
<dbReference type="PROSITE" id="PS50104">
    <property type="entry name" value="TIR"/>
    <property type="match status" value="1"/>
</dbReference>
<keyword evidence="10" id="KW-0325">Glycoprotein</keyword>
<dbReference type="InterPro" id="IPR001611">
    <property type="entry name" value="Leu-rich_rpt"/>
</dbReference>
<keyword evidence="8 11" id="KW-0472">Membrane</keyword>
<dbReference type="InterPro" id="IPR000157">
    <property type="entry name" value="TIR_dom"/>
</dbReference>
<evidence type="ECO:0000256" key="6">
    <source>
        <dbReference type="ARBA" id="ARBA00022737"/>
    </source>
</evidence>
<evidence type="ECO:0000256" key="7">
    <source>
        <dbReference type="ARBA" id="ARBA00022989"/>
    </source>
</evidence>
<dbReference type="PANTHER" id="PTHR24365">
    <property type="entry name" value="TOLL-LIKE RECEPTOR"/>
    <property type="match status" value="1"/>
</dbReference>
<comment type="subcellular location">
    <subcellularLocation>
        <location evidence="1">Membrane</location>
        <topology evidence="1">Single-pass type I membrane protein</topology>
    </subcellularLocation>
</comment>
<dbReference type="InterPro" id="IPR017241">
    <property type="entry name" value="Toll-like_receptor"/>
</dbReference>
<dbReference type="GeneID" id="108567488"/>
<evidence type="ECO:0000256" key="12">
    <source>
        <dbReference type="SAM" id="SignalP"/>
    </source>
</evidence>
<feature type="transmembrane region" description="Helical" evidence="11">
    <location>
        <begin position="637"/>
        <end position="658"/>
    </location>
</feature>
<keyword evidence="6" id="KW-0677">Repeat</keyword>
<evidence type="ECO:0000256" key="2">
    <source>
        <dbReference type="ARBA" id="ARBA00009634"/>
    </source>
</evidence>
<keyword evidence="7 11" id="KW-1133">Transmembrane helix</keyword>
<dbReference type="Gene3D" id="3.40.50.10140">
    <property type="entry name" value="Toll/interleukin-1 receptor homology (TIR) domain"/>
    <property type="match status" value="1"/>
</dbReference>
<evidence type="ECO:0000313" key="15">
    <source>
        <dbReference type="RefSeq" id="XP_017783474.1"/>
    </source>
</evidence>
<dbReference type="InterPro" id="IPR035897">
    <property type="entry name" value="Toll_tir_struct_dom_sf"/>
</dbReference>
<keyword evidence="14" id="KW-1185">Reference proteome</keyword>
<evidence type="ECO:0000256" key="8">
    <source>
        <dbReference type="ARBA" id="ARBA00023136"/>
    </source>
</evidence>
<name>A0ABM1N9H4_NICVS</name>
<dbReference type="SMART" id="SM00255">
    <property type="entry name" value="TIR"/>
    <property type="match status" value="1"/>
</dbReference>
<keyword evidence="3" id="KW-0433">Leucine-rich repeat</keyword>
<dbReference type="SUPFAM" id="SSF52058">
    <property type="entry name" value="L domain-like"/>
    <property type="match status" value="2"/>
</dbReference>
<evidence type="ECO:0000256" key="4">
    <source>
        <dbReference type="ARBA" id="ARBA00022692"/>
    </source>
</evidence>
<dbReference type="InterPro" id="IPR032675">
    <property type="entry name" value="LRR_dom_sf"/>
</dbReference>
<evidence type="ECO:0000256" key="1">
    <source>
        <dbReference type="ARBA" id="ARBA00004479"/>
    </source>
</evidence>
<comment type="similarity">
    <text evidence="2">Belongs to the Toll-like receptor family.</text>
</comment>
<gene>
    <name evidence="15" type="primary">LOC108567488</name>
</gene>
<feature type="chain" id="PRO_5047513544" evidence="12">
    <location>
        <begin position="20"/>
        <end position="835"/>
    </location>
</feature>
<evidence type="ECO:0000259" key="13">
    <source>
        <dbReference type="PROSITE" id="PS50104"/>
    </source>
</evidence>